<evidence type="ECO:0000313" key="3">
    <source>
        <dbReference type="EMBL" id="MST80724.1"/>
    </source>
</evidence>
<keyword evidence="2" id="KW-1133">Transmembrane helix</keyword>
<sequence length="539" mass="59561">MTDNSENNSKRRSRAFVYPDDLPSRMKTRPDGTGSNTGKAAAGSDRNTAAGRRSTSENGRRRTADGAAGSRGSTAAGRRGTSESGKRRTTAGAAERREGIADREKSEAFRRISSLVPKKRKFRKGKKKEYFYDLLTRIFLGAVTVIFILNLIVPSREFSPDENRNLAQRPKISATSLTNGDFFRDFNSYVSDQFAGRDMWMNIRSLGTTILGNRESENVYFGKDSYLLSKPVVPDEKTVSATETAINGFADRHSDLNMNLLMVPDAASILTDKLPRNAPVEDQISDIRDFENSLDSNIQRIDAISMMQKNKGQKIYYKTDHHWTSMGAYEVFLGAANQLGIEAPITDNTVYTVSDSFQGTLASRSGRHTSRDSVEIYHPDGTDVDYIVTYPDTGKKSTSMFMSEKLTEKDQYQVFFGGNHPLVEIRTTANNGRNLLVFKDSYANSFIQFLYPYFQNIIMVDPRYYYDDIETSITSYGITDVLFLYSADTLLADTNLADTLNAASVSEQAADNGTGSGDNGTGGTESVNGSSAASSSLET</sequence>
<keyword evidence="2" id="KW-0812">Transmembrane</keyword>
<keyword evidence="2" id="KW-0472">Membrane</keyword>
<accession>A0A7X2TLZ7</accession>
<feature type="transmembrane region" description="Helical" evidence="2">
    <location>
        <begin position="130"/>
        <end position="153"/>
    </location>
</feature>
<dbReference type="RefSeq" id="WP_154456548.1">
    <property type="nucleotide sequence ID" value="NZ_VUMV01000001.1"/>
</dbReference>
<dbReference type="Proteomes" id="UP000466864">
    <property type="component" value="Unassembled WGS sequence"/>
</dbReference>
<dbReference type="InterPro" id="IPR025945">
    <property type="entry name" value="DHHW"/>
</dbReference>
<protein>
    <recommendedName>
        <fullName evidence="5">DHHW protein</fullName>
    </recommendedName>
</protein>
<dbReference type="AlphaFoldDB" id="A0A7X2TLZ7"/>
<feature type="compositionally biased region" description="Low complexity" evidence="1">
    <location>
        <begin position="530"/>
        <end position="539"/>
    </location>
</feature>
<comment type="caution">
    <text evidence="3">The sequence shown here is derived from an EMBL/GenBank/DDBJ whole genome shotgun (WGS) entry which is preliminary data.</text>
</comment>
<feature type="region of interest" description="Disordered" evidence="1">
    <location>
        <begin position="508"/>
        <end position="539"/>
    </location>
</feature>
<feature type="compositionally biased region" description="Basic and acidic residues" evidence="1">
    <location>
        <begin position="94"/>
        <end position="104"/>
    </location>
</feature>
<evidence type="ECO:0000256" key="1">
    <source>
        <dbReference type="SAM" id="MobiDB-lite"/>
    </source>
</evidence>
<gene>
    <name evidence="3" type="ORF">FYJ60_00025</name>
</gene>
<feature type="compositionally biased region" description="Basic and acidic residues" evidence="1">
    <location>
        <begin position="54"/>
        <end position="64"/>
    </location>
</feature>
<keyword evidence="4" id="KW-1185">Reference proteome</keyword>
<dbReference type="EMBL" id="VUMV01000001">
    <property type="protein sequence ID" value="MST80724.1"/>
    <property type="molecule type" value="Genomic_DNA"/>
</dbReference>
<proteinExistence type="predicted"/>
<evidence type="ECO:0000313" key="4">
    <source>
        <dbReference type="Proteomes" id="UP000466864"/>
    </source>
</evidence>
<evidence type="ECO:0000256" key="2">
    <source>
        <dbReference type="SAM" id="Phobius"/>
    </source>
</evidence>
<name>A0A7X2TLZ7_9FIRM</name>
<organism evidence="3 4">
    <name type="scientific">Bilifractor porci</name>
    <dbReference type="NCBI Taxonomy" id="2606636"/>
    <lineage>
        <taxon>Bacteria</taxon>
        <taxon>Bacillati</taxon>
        <taxon>Bacillota</taxon>
        <taxon>Clostridia</taxon>
        <taxon>Lachnospirales</taxon>
        <taxon>Lachnospiraceae</taxon>
        <taxon>Bilifractor</taxon>
    </lineage>
</organism>
<feature type="compositionally biased region" description="Gly residues" evidence="1">
    <location>
        <begin position="514"/>
        <end position="523"/>
    </location>
</feature>
<reference evidence="3 4" key="1">
    <citation type="submission" date="2019-08" db="EMBL/GenBank/DDBJ databases">
        <title>In-depth cultivation of the pig gut microbiome towards novel bacterial diversity and tailored functional studies.</title>
        <authorList>
            <person name="Wylensek D."/>
            <person name="Hitch T.C.A."/>
            <person name="Clavel T."/>
        </authorList>
    </citation>
    <scope>NUCLEOTIDE SEQUENCE [LARGE SCALE GENOMIC DNA]</scope>
    <source>
        <strain evidence="3 4">Oil+RF-744-WCA-WT-13</strain>
    </source>
</reference>
<feature type="compositionally biased region" description="Low complexity" evidence="1">
    <location>
        <begin position="65"/>
        <end position="79"/>
    </location>
</feature>
<feature type="region of interest" description="Disordered" evidence="1">
    <location>
        <begin position="1"/>
        <end position="104"/>
    </location>
</feature>
<dbReference type="Pfam" id="PF14286">
    <property type="entry name" value="DHHW"/>
    <property type="match status" value="1"/>
</dbReference>
<evidence type="ECO:0008006" key="5">
    <source>
        <dbReference type="Google" id="ProtNLM"/>
    </source>
</evidence>